<dbReference type="InterPro" id="IPR022278">
    <property type="entry name" value="Pser_aminoTfrase"/>
</dbReference>
<dbReference type="InterPro" id="IPR015422">
    <property type="entry name" value="PyrdxlP-dep_Trfase_small"/>
</dbReference>
<evidence type="ECO:0000256" key="8">
    <source>
        <dbReference type="ARBA" id="ARBA00022679"/>
    </source>
</evidence>
<evidence type="ECO:0000313" key="13">
    <source>
        <dbReference type="EMBL" id="EHK58461.1"/>
    </source>
</evidence>
<dbReference type="CDD" id="cd01494">
    <property type="entry name" value="AAT_I"/>
    <property type="match status" value="1"/>
</dbReference>
<comment type="pathway">
    <text evidence="2">Amino-acid biosynthesis; L-serine biosynthesis; L-serine from 3-phospho-D-glycerate: step 2/3.</text>
</comment>
<protein>
    <recommendedName>
        <fullName evidence="4">phosphoserine transaminase</fullName>
        <ecNumber evidence="4">2.6.1.52</ecNumber>
    </recommendedName>
</protein>
<keyword evidence="14" id="KW-1185">Reference proteome</keyword>
<dbReference type="GO" id="GO:0006564">
    <property type="term" value="P:L-serine biosynthetic process"/>
    <property type="evidence" value="ECO:0007669"/>
    <property type="project" value="UniProtKB-KW"/>
</dbReference>
<evidence type="ECO:0000256" key="6">
    <source>
        <dbReference type="ARBA" id="ARBA00022576"/>
    </source>
</evidence>
<evidence type="ECO:0000256" key="9">
    <source>
        <dbReference type="ARBA" id="ARBA00022898"/>
    </source>
</evidence>
<keyword evidence="5" id="KW-0963">Cytoplasm</keyword>
<comment type="catalytic activity">
    <reaction evidence="11">
        <text>O-phospho-L-serine + 2-oxoglutarate = 3-phosphooxypyruvate + L-glutamate</text>
        <dbReference type="Rhea" id="RHEA:14329"/>
        <dbReference type="ChEBI" id="CHEBI:16810"/>
        <dbReference type="ChEBI" id="CHEBI:18110"/>
        <dbReference type="ChEBI" id="CHEBI:29985"/>
        <dbReference type="ChEBI" id="CHEBI:57524"/>
        <dbReference type="EC" id="2.6.1.52"/>
    </reaction>
</comment>
<gene>
    <name evidence="13" type="ORF">MAXJ12_04714</name>
</gene>
<evidence type="ECO:0000256" key="3">
    <source>
        <dbReference type="ARBA" id="ARBA00006904"/>
    </source>
</evidence>
<dbReference type="SUPFAM" id="SSF53383">
    <property type="entry name" value="PLP-dependent transferases"/>
    <property type="match status" value="1"/>
</dbReference>
<evidence type="ECO:0000256" key="12">
    <source>
        <dbReference type="SAM" id="MobiDB-lite"/>
    </source>
</evidence>
<comment type="cofactor">
    <cofactor evidence="1">
        <name>pyridoxal 5'-phosphate</name>
        <dbReference type="ChEBI" id="CHEBI:597326"/>
    </cofactor>
</comment>
<dbReference type="Gene3D" id="3.90.1150.10">
    <property type="entry name" value="Aspartate Aminotransferase, domain 1"/>
    <property type="match status" value="1"/>
</dbReference>
<keyword evidence="8 13" id="KW-0808">Transferase</keyword>
<dbReference type="NCBIfam" id="NF002841">
    <property type="entry name" value="PRK03080.1-2"/>
    <property type="match status" value="1"/>
</dbReference>
<dbReference type="GO" id="GO:0004760">
    <property type="term" value="F:L-serine-pyruvate transaminase activity"/>
    <property type="evidence" value="ECO:0007669"/>
    <property type="project" value="TreeGrafter"/>
</dbReference>
<sequence length="391" mass="41812">MTTLSKPDLRPANPNFSSGPCAKRPGWSLQALGNAALGRSHRANIGKTKLENAIALTREVLQVPADYRIGIVPASDTGAVEMALWSLLGERGVDMLAWESFGAGWVTDVVKQLKLPDVRLFEAPYGDLPDLAAVDFDRDVVFTWNGTTSGARVPNGDFIPAGRKGLTICDATSAAFAQRLDFAKLDVVTFSWQKVLGGEGAHGMLILSPRAVERLETYKPAWPLPKIFRLTSGGKLIEGIFKGETINTPSMLAVEDYLDALQWAKSIGGLDVLIARADANAAVVADWVAGNPAVDFLASAPDTRSNTSVCLRFTDPAVAVLDDAGQQAFVKGLTGLLEAEKVAYDIASYRDAPPGLRIWCGATVETSDVEALTPWLDWAFAQQKAALKAAA</sequence>
<dbReference type="Proteomes" id="UP000003250">
    <property type="component" value="Unassembled WGS sequence"/>
</dbReference>
<evidence type="ECO:0000256" key="5">
    <source>
        <dbReference type="ARBA" id="ARBA00022490"/>
    </source>
</evidence>
<evidence type="ECO:0000256" key="11">
    <source>
        <dbReference type="ARBA" id="ARBA00049007"/>
    </source>
</evidence>
<dbReference type="InterPro" id="IPR015421">
    <property type="entry name" value="PyrdxlP-dep_Trfase_major"/>
</dbReference>
<dbReference type="EC" id="2.6.1.52" evidence="4"/>
<evidence type="ECO:0000256" key="10">
    <source>
        <dbReference type="ARBA" id="ARBA00023299"/>
    </source>
</evidence>
<dbReference type="RefSeq" id="WP_008834594.1">
    <property type="nucleotide sequence ID" value="NZ_AHAM01000032.1"/>
</dbReference>
<comment type="similarity">
    <text evidence="3">Belongs to the class-V pyridoxal-phosphate-dependent aminotransferase family. SerC subfamily.</text>
</comment>
<dbReference type="UniPathway" id="UPA00135">
    <property type="reaction ID" value="UER00197"/>
</dbReference>
<name>H0HLD2_9HYPH</name>
<accession>H0HLD2</accession>
<dbReference type="PANTHER" id="PTHR21152:SF40">
    <property type="entry name" value="ALANINE--GLYOXYLATE AMINOTRANSFERASE"/>
    <property type="match status" value="1"/>
</dbReference>
<keyword evidence="9" id="KW-0663">Pyridoxal phosphate</keyword>
<evidence type="ECO:0000256" key="7">
    <source>
        <dbReference type="ARBA" id="ARBA00022605"/>
    </source>
</evidence>
<dbReference type="GO" id="GO:0008453">
    <property type="term" value="F:alanine-glyoxylate transaminase activity"/>
    <property type="evidence" value="ECO:0007669"/>
    <property type="project" value="TreeGrafter"/>
</dbReference>
<dbReference type="PATRIC" id="fig|1107882.3.peg.929"/>
<dbReference type="Gene3D" id="3.40.640.10">
    <property type="entry name" value="Type I PLP-dependent aspartate aminotransferase-like (Major domain)"/>
    <property type="match status" value="1"/>
</dbReference>
<evidence type="ECO:0000256" key="2">
    <source>
        <dbReference type="ARBA" id="ARBA00005099"/>
    </source>
</evidence>
<dbReference type="AlphaFoldDB" id="H0HLD2"/>
<keyword evidence="7" id="KW-0028">Amino-acid biosynthesis</keyword>
<dbReference type="EMBL" id="AHAM01000032">
    <property type="protein sequence ID" value="EHK58461.1"/>
    <property type="molecule type" value="Genomic_DNA"/>
</dbReference>
<organism evidence="13 14">
    <name type="scientific">Mesorhizobium alhagi CCNWXJ12-2</name>
    <dbReference type="NCBI Taxonomy" id="1107882"/>
    <lineage>
        <taxon>Bacteria</taxon>
        <taxon>Pseudomonadati</taxon>
        <taxon>Pseudomonadota</taxon>
        <taxon>Alphaproteobacteria</taxon>
        <taxon>Hyphomicrobiales</taxon>
        <taxon>Phyllobacteriaceae</taxon>
        <taxon>Allomesorhizobium</taxon>
    </lineage>
</organism>
<dbReference type="GO" id="GO:0004648">
    <property type="term" value="F:O-phospho-L-serine:2-oxoglutarate aminotransferase activity"/>
    <property type="evidence" value="ECO:0007669"/>
    <property type="project" value="UniProtKB-EC"/>
</dbReference>
<dbReference type="NCBIfam" id="TIGR01365">
    <property type="entry name" value="serC_2"/>
    <property type="match status" value="1"/>
</dbReference>
<dbReference type="InterPro" id="IPR015424">
    <property type="entry name" value="PyrdxlP-dep_Trfase"/>
</dbReference>
<dbReference type="OrthoDB" id="9772439at2"/>
<reference evidence="13 14" key="1">
    <citation type="journal article" date="2012" name="J. Bacteriol.">
        <title>Draft Genome Sequence of Mesorhizobium alhagi CCNWXJ12-2T, a Novel Salt-Resistant Species Isolated from the Desert of Northwestern China.</title>
        <authorList>
            <person name="Zhou M."/>
            <person name="Chen W."/>
            <person name="Chen H."/>
            <person name="Wei G."/>
        </authorList>
    </citation>
    <scope>NUCLEOTIDE SEQUENCE [LARGE SCALE GENOMIC DNA]</scope>
    <source>
        <strain evidence="13 14">CCNWXJ12-2</strain>
    </source>
</reference>
<feature type="region of interest" description="Disordered" evidence="12">
    <location>
        <begin position="1"/>
        <end position="21"/>
    </location>
</feature>
<dbReference type="PANTHER" id="PTHR21152">
    <property type="entry name" value="AMINOTRANSFERASE CLASS V"/>
    <property type="match status" value="1"/>
</dbReference>
<evidence type="ECO:0000313" key="14">
    <source>
        <dbReference type="Proteomes" id="UP000003250"/>
    </source>
</evidence>
<dbReference type="InterPro" id="IPR006271">
    <property type="entry name" value="Pser_aminoTfrase_methanosarc"/>
</dbReference>
<dbReference type="GO" id="GO:0019265">
    <property type="term" value="P:glycine biosynthetic process, by transamination of glyoxylate"/>
    <property type="evidence" value="ECO:0007669"/>
    <property type="project" value="TreeGrafter"/>
</dbReference>
<evidence type="ECO:0000256" key="1">
    <source>
        <dbReference type="ARBA" id="ARBA00001933"/>
    </source>
</evidence>
<proteinExistence type="inferred from homology"/>
<keyword evidence="10" id="KW-0718">Serine biosynthesis</keyword>
<keyword evidence="6 13" id="KW-0032">Aminotransferase</keyword>
<evidence type="ECO:0000256" key="4">
    <source>
        <dbReference type="ARBA" id="ARBA00013030"/>
    </source>
</evidence>
<dbReference type="PIRSF" id="PIRSF000525">
    <property type="entry name" value="SerC"/>
    <property type="match status" value="1"/>
</dbReference>